<dbReference type="InterPro" id="IPR001254">
    <property type="entry name" value="Trypsin_dom"/>
</dbReference>
<name>A0A3B3ZIK5_9GOBI</name>
<protein>
    <recommendedName>
        <fullName evidence="3">Peptidase S1 domain-containing protein</fullName>
    </recommendedName>
</protein>
<organism evidence="4 5">
    <name type="scientific">Periophthalmus magnuspinnatus</name>
    <dbReference type="NCBI Taxonomy" id="409849"/>
    <lineage>
        <taxon>Eukaryota</taxon>
        <taxon>Metazoa</taxon>
        <taxon>Chordata</taxon>
        <taxon>Craniata</taxon>
        <taxon>Vertebrata</taxon>
        <taxon>Euteleostomi</taxon>
        <taxon>Actinopterygii</taxon>
        <taxon>Neopterygii</taxon>
        <taxon>Teleostei</taxon>
        <taxon>Neoteleostei</taxon>
        <taxon>Acanthomorphata</taxon>
        <taxon>Gobiaria</taxon>
        <taxon>Gobiiformes</taxon>
        <taxon>Gobioidei</taxon>
        <taxon>Gobiidae</taxon>
        <taxon>Oxudercinae</taxon>
        <taxon>Periophthalmus</taxon>
    </lineage>
</organism>
<dbReference type="SUPFAM" id="SSF50494">
    <property type="entry name" value="Trypsin-like serine proteases"/>
    <property type="match status" value="1"/>
</dbReference>
<dbReference type="InterPro" id="IPR009003">
    <property type="entry name" value="Peptidase_S1_PA"/>
</dbReference>
<dbReference type="GO" id="GO:0030141">
    <property type="term" value="C:secretory granule"/>
    <property type="evidence" value="ECO:0007669"/>
    <property type="project" value="TreeGrafter"/>
</dbReference>
<dbReference type="PANTHER" id="PTHR24271">
    <property type="entry name" value="KALLIKREIN-RELATED"/>
    <property type="match status" value="1"/>
</dbReference>
<dbReference type="AlphaFoldDB" id="A0A3B3ZIK5"/>
<dbReference type="InterPro" id="IPR043504">
    <property type="entry name" value="Peptidase_S1_PA_chymotrypsin"/>
</dbReference>
<dbReference type="GO" id="GO:0006508">
    <property type="term" value="P:proteolysis"/>
    <property type="evidence" value="ECO:0007669"/>
    <property type="project" value="InterPro"/>
</dbReference>
<dbReference type="GO" id="GO:0004252">
    <property type="term" value="F:serine-type endopeptidase activity"/>
    <property type="evidence" value="ECO:0007669"/>
    <property type="project" value="InterPro"/>
</dbReference>
<evidence type="ECO:0000313" key="4">
    <source>
        <dbReference type="Ensembl" id="ENSPMGP00000004246.1"/>
    </source>
</evidence>
<keyword evidence="5" id="KW-1185">Reference proteome</keyword>
<reference evidence="4" key="2">
    <citation type="submission" date="2025-09" db="UniProtKB">
        <authorList>
            <consortium name="Ensembl"/>
        </authorList>
    </citation>
    <scope>IDENTIFICATION</scope>
</reference>
<reference evidence="4" key="1">
    <citation type="submission" date="2025-08" db="UniProtKB">
        <authorList>
            <consortium name="Ensembl"/>
        </authorList>
    </citation>
    <scope>IDENTIFICATION</scope>
</reference>
<dbReference type="Proteomes" id="UP000261520">
    <property type="component" value="Unplaced"/>
</dbReference>
<keyword evidence="2" id="KW-0732">Signal</keyword>
<keyword evidence="1" id="KW-1015">Disulfide bond</keyword>
<evidence type="ECO:0000259" key="3">
    <source>
        <dbReference type="PROSITE" id="PS50240"/>
    </source>
</evidence>
<dbReference type="Gene3D" id="2.40.10.10">
    <property type="entry name" value="Trypsin-like serine proteases"/>
    <property type="match status" value="3"/>
</dbReference>
<feature type="domain" description="Peptidase S1" evidence="3">
    <location>
        <begin position="15"/>
        <end position="228"/>
    </location>
</feature>
<dbReference type="SMART" id="SM00020">
    <property type="entry name" value="Tryp_SPc"/>
    <property type="match status" value="1"/>
</dbReference>
<sequence length="249" mass="27184">MLLCLIFSMSFLTCAVGSEESRVCPPHSRPWQVYLHAGHCSGVLISEWWIITSFSCSLNVFPGSIASLGEHNLGAAEGTEQHISVADVIRHGPYRSPLHSLAMVRLSRPAQMTQYVQPLPLPTHCPQPGETCSVSGWGSTAPNQCNVPIVGDRFCESTFPEFIFWSHGMVCAGSATTDNCLTDGGAVLECDGQLQGVQWFEHGCSDPSHPSVYTKLCLYNSWINDVMEQYVPLETTPFPETTTSPMQGS</sequence>
<accession>A0A3B3ZIK5</accession>
<dbReference type="PANTHER" id="PTHR24271:SF47">
    <property type="entry name" value="KALLIKREIN-1"/>
    <property type="match status" value="1"/>
</dbReference>
<dbReference type="Pfam" id="PF00089">
    <property type="entry name" value="Trypsin"/>
    <property type="match status" value="1"/>
</dbReference>
<evidence type="ECO:0000256" key="1">
    <source>
        <dbReference type="ARBA" id="ARBA00023157"/>
    </source>
</evidence>
<dbReference type="CDD" id="cd00190">
    <property type="entry name" value="Tryp_SPc"/>
    <property type="match status" value="1"/>
</dbReference>
<evidence type="ECO:0000256" key="2">
    <source>
        <dbReference type="SAM" id="SignalP"/>
    </source>
</evidence>
<dbReference type="PROSITE" id="PS50240">
    <property type="entry name" value="TRYPSIN_DOM"/>
    <property type="match status" value="1"/>
</dbReference>
<dbReference type="Ensembl" id="ENSPMGT00000004512.1">
    <property type="protein sequence ID" value="ENSPMGP00000004246.1"/>
    <property type="gene ID" value="ENSPMGG00000003621.1"/>
</dbReference>
<dbReference type="STRING" id="409849.ENSPMGP00000004246"/>
<proteinExistence type="predicted"/>
<feature type="signal peptide" evidence="2">
    <location>
        <begin position="1"/>
        <end position="17"/>
    </location>
</feature>
<evidence type="ECO:0000313" key="5">
    <source>
        <dbReference type="Proteomes" id="UP000261520"/>
    </source>
</evidence>
<feature type="chain" id="PRO_5017295147" description="Peptidase S1 domain-containing protein" evidence="2">
    <location>
        <begin position="18"/>
        <end position="249"/>
    </location>
</feature>